<comment type="caution">
    <text evidence="1">The sequence shown here is derived from an EMBL/GenBank/DDBJ whole genome shotgun (WGS) entry which is preliminary data.</text>
</comment>
<proteinExistence type="predicted"/>
<evidence type="ECO:0000313" key="2">
    <source>
        <dbReference type="Proteomes" id="UP000198211"/>
    </source>
</evidence>
<dbReference type="OrthoDB" id="121887at2759"/>
<protein>
    <submittedName>
        <fullName evidence="1">Uncharacterized protein</fullName>
    </submittedName>
</protein>
<organism evidence="1 2">
    <name type="scientific">Phytophthora megakarya</name>
    <dbReference type="NCBI Taxonomy" id="4795"/>
    <lineage>
        <taxon>Eukaryota</taxon>
        <taxon>Sar</taxon>
        <taxon>Stramenopiles</taxon>
        <taxon>Oomycota</taxon>
        <taxon>Peronosporomycetes</taxon>
        <taxon>Peronosporales</taxon>
        <taxon>Peronosporaceae</taxon>
        <taxon>Phytophthora</taxon>
    </lineage>
</organism>
<sequence length="195" mass="21751">IPCFCENPLATKRALNRSISPAWFSFTRNTHRLPIALQPIRFLRFARSGFLPVQTSCGDLSWLMACVGHQFRRNVAVITASPQYPLGNPACSNLQRVYATNARFIRSATPFSCGVNGGANFCTMPRSAQNLAMAFDLYSPPLSLVKVDQYLFWNSSETGERPTLTRSKRISKGYISVYLYNSPYCCIISLGRSSS</sequence>
<accession>A0A225V2K3</accession>
<dbReference type="EMBL" id="NBNE01007835">
    <property type="protein sequence ID" value="OWZ00176.1"/>
    <property type="molecule type" value="Genomic_DNA"/>
</dbReference>
<gene>
    <name evidence="1" type="ORF">PHMEG_00028699</name>
</gene>
<dbReference type="Proteomes" id="UP000198211">
    <property type="component" value="Unassembled WGS sequence"/>
</dbReference>
<feature type="non-terminal residue" evidence="1">
    <location>
        <position position="1"/>
    </location>
</feature>
<name>A0A225V2K3_9STRA</name>
<evidence type="ECO:0000313" key="1">
    <source>
        <dbReference type="EMBL" id="OWZ00176.1"/>
    </source>
</evidence>
<keyword evidence="2" id="KW-1185">Reference proteome</keyword>
<reference evidence="2" key="1">
    <citation type="submission" date="2017-03" db="EMBL/GenBank/DDBJ databases">
        <title>Phytopthora megakarya and P. palmivora, two closely related causual agents of cacao black pod achieved similar genome size and gene model numbers by different mechanisms.</title>
        <authorList>
            <person name="Ali S."/>
            <person name="Shao J."/>
            <person name="Larry D.J."/>
            <person name="Kronmiller B."/>
            <person name="Shen D."/>
            <person name="Strem M.D."/>
            <person name="Melnick R.L."/>
            <person name="Guiltinan M.J."/>
            <person name="Tyler B.M."/>
            <person name="Meinhardt L.W."/>
            <person name="Bailey B.A."/>
        </authorList>
    </citation>
    <scope>NUCLEOTIDE SEQUENCE [LARGE SCALE GENOMIC DNA]</scope>
    <source>
        <strain evidence="2">zdho120</strain>
    </source>
</reference>
<dbReference type="AlphaFoldDB" id="A0A225V2K3"/>